<evidence type="ECO:0000313" key="2">
    <source>
        <dbReference type="Proteomes" id="UP000294830"/>
    </source>
</evidence>
<name>A0A4R2END6_9BACT</name>
<keyword evidence="2" id="KW-1185">Reference proteome</keyword>
<protein>
    <submittedName>
        <fullName evidence="1">Uncharacterized protein</fullName>
    </submittedName>
</protein>
<accession>A0A4R2END6</accession>
<dbReference type="EMBL" id="SLWB01000003">
    <property type="protein sequence ID" value="TCN70628.1"/>
    <property type="molecule type" value="Genomic_DNA"/>
</dbReference>
<proteinExistence type="predicted"/>
<dbReference type="Proteomes" id="UP000294830">
    <property type="component" value="Unassembled WGS sequence"/>
</dbReference>
<evidence type="ECO:0000313" key="1">
    <source>
        <dbReference type="EMBL" id="TCN70628.1"/>
    </source>
</evidence>
<gene>
    <name evidence="1" type="ORF">CLV25_103148</name>
</gene>
<reference evidence="1 2" key="1">
    <citation type="submission" date="2019-03" db="EMBL/GenBank/DDBJ databases">
        <title>Genomic Encyclopedia of Archaeal and Bacterial Type Strains, Phase II (KMG-II): from individual species to whole genera.</title>
        <authorList>
            <person name="Goeker M."/>
        </authorList>
    </citation>
    <scope>NUCLEOTIDE SEQUENCE [LARGE SCALE GENOMIC DNA]</scope>
    <source>
        <strain evidence="1 2">RL-C</strain>
    </source>
</reference>
<sequence>MQKVTKFHTTTHLFFQNKKDTTSKKLITLAIKLKKNAGTSPALPLLIQYRNYCNANLTGSVNFTLTGLPRW</sequence>
<dbReference type="AlphaFoldDB" id="A0A4R2END6"/>
<organism evidence="1 2">
    <name type="scientific">Acetobacteroides hydrogenigenes</name>
    <dbReference type="NCBI Taxonomy" id="979970"/>
    <lineage>
        <taxon>Bacteria</taxon>
        <taxon>Pseudomonadati</taxon>
        <taxon>Bacteroidota</taxon>
        <taxon>Bacteroidia</taxon>
        <taxon>Bacteroidales</taxon>
        <taxon>Rikenellaceae</taxon>
        <taxon>Acetobacteroides</taxon>
    </lineage>
</organism>
<comment type="caution">
    <text evidence="1">The sequence shown here is derived from an EMBL/GenBank/DDBJ whole genome shotgun (WGS) entry which is preliminary data.</text>
</comment>